<reference evidence="3 4" key="1">
    <citation type="submission" date="2020-06" db="EMBL/GenBank/DDBJ databases">
        <title>Rhizobium sp.nov. isolated from the tomato plant.</title>
        <authorList>
            <person name="Thin K.K."/>
            <person name="Zhang X."/>
            <person name="He S."/>
        </authorList>
    </citation>
    <scope>NUCLEOTIDE SEQUENCE [LARGE SCALE GENOMIC DNA]</scope>
    <source>
        <strain evidence="3 4">DBTS2</strain>
    </source>
</reference>
<dbReference type="PANTHER" id="PTHR30105">
    <property type="entry name" value="UNCHARACTERIZED YIBQ-RELATED"/>
    <property type="match status" value="1"/>
</dbReference>
<proteinExistence type="predicted"/>
<keyword evidence="2" id="KW-1133">Transmembrane helix</keyword>
<dbReference type="CDD" id="cd10936">
    <property type="entry name" value="CE4_DAC2"/>
    <property type="match status" value="1"/>
</dbReference>
<dbReference type="PANTHER" id="PTHR30105:SF2">
    <property type="entry name" value="DIVERGENT POLYSACCHARIDE DEACETYLASE SUPERFAMILY"/>
    <property type="match status" value="1"/>
</dbReference>
<dbReference type="Proteomes" id="UP000659172">
    <property type="component" value="Unassembled WGS sequence"/>
</dbReference>
<feature type="region of interest" description="Disordered" evidence="1">
    <location>
        <begin position="53"/>
        <end position="103"/>
    </location>
</feature>
<evidence type="ECO:0000313" key="3">
    <source>
        <dbReference type="EMBL" id="NVP54011.1"/>
    </source>
</evidence>
<dbReference type="Pfam" id="PF04748">
    <property type="entry name" value="Polysacc_deac_2"/>
    <property type="match status" value="1"/>
</dbReference>
<feature type="region of interest" description="Disordered" evidence="1">
    <location>
        <begin position="1"/>
        <end position="22"/>
    </location>
</feature>
<dbReference type="RefSeq" id="WP_176948062.1">
    <property type="nucleotide sequence ID" value="NZ_JABXYK010000001.1"/>
</dbReference>
<evidence type="ECO:0000256" key="2">
    <source>
        <dbReference type="SAM" id="Phobius"/>
    </source>
</evidence>
<feature type="compositionally biased region" description="Polar residues" evidence="1">
    <location>
        <begin position="59"/>
        <end position="68"/>
    </location>
</feature>
<dbReference type="InterPro" id="IPR006837">
    <property type="entry name" value="Divergent_DAC"/>
</dbReference>
<gene>
    <name evidence="3" type="ORF">HV823_01960</name>
</gene>
<accession>A0ABX2Q9M5</accession>
<feature type="transmembrane region" description="Helical" evidence="2">
    <location>
        <begin position="27"/>
        <end position="48"/>
    </location>
</feature>
<evidence type="ECO:0000256" key="1">
    <source>
        <dbReference type="SAM" id="MobiDB-lite"/>
    </source>
</evidence>
<dbReference type="SUPFAM" id="SSF88713">
    <property type="entry name" value="Glycoside hydrolase/deacetylase"/>
    <property type="match status" value="1"/>
</dbReference>
<evidence type="ECO:0000313" key="4">
    <source>
        <dbReference type="Proteomes" id="UP000659172"/>
    </source>
</evidence>
<dbReference type="EMBL" id="JABXYK010000001">
    <property type="protein sequence ID" value="NVP54011.1"/>
    <property type="molecule type" value="Genomic_DNA"/>
</dbReference>
<keyword evidence="4" id="KW-1185">Reference proteome</keyword>
<feature type="compositionally biased region" description="Low complexity" evidence="1">
    <location>
        <begin position="76"/>
        <end position="89"/>
    </location>
</feature>
<protein>
    <submittedName>
        <fullName evidence="3">Divergent polysaccharide deacetylase family protein</fullName>
    </submittedName>
</protein>
<keyword evidence="2" id="KW-0812">Transmembrane</keyword>
<sequence length="404" mass="43234">MGTDLNAPLGQNRKVSSGRKRAPRHSAVRLAAFFVIAGVLGLSAWSALGPRGDFKTPNPVDQQAQKAENQPAVPDSSSESAAGSPAAGGVRRERGLSGASVEETRNADGSIVRIFTPKDRDGTGPLIIEASRIGQDPRSAAFPNEDLVETTSYGKLPIVGPDGLRPMEQYARPWSGARGTRIAIVVGGLGLSQTGTQKAIRDLPPEVTLAFASSGNSLPRWMQEARREGHEILLQIPLEPFEDPSNETGPHTLRTDFSAKRNLDELHRAMGQITNYTGIMNYMGGRFLADADAMEPVMRDVSERGLLFLDDGSSAQSLSGTIAGALDMPHAFADVQLDATLSRDAILRKLDELERIARRNGSAIGVASAFDESVQAIAEWYQEASQRGLEVVGVAALAEQKSQQ</sequence>
<dbReference type="Gene3D" id="3.20.20.370">
    <property type="entry name" value="Glycoside hydrolase/deacetylase"/>
    <property type="match status" value="1"/>
</dbReference>
<dbReference type="InterPro" id="IPR011330">
    <property type="entry name" value="Glyco_hydro/deAcase_b/a-brl"/>
</dbReference>
<organism evidence="3 4">
    <name type="scientific">Mycoplana rhizolycopersici</name>
    <dbReference type="NCBI Taxonomy" id="2746702"/>
    <lineage>
        <taxon>Bacteria</taxon>
        <taxon>Pseudomonadati</taxon>
        <taxon>Pseudomonadota</taxon>
        <taxon>Alphaproteobacteria</taxon>
        <taxon>Hyphomicrobiales</taxon>
        <taxon>Rhizobiaceae</taxon>
        <taxon>Mycoplana</taxon>
    </lineage>
</organism>
<name>A0ABX2Q9M5_9HYPH</name>
<comment type="caution">
    <text evidence="3">The sequence shown here is derived from an EMBL/GenBank/DDBJ whole genome shotgun (WGS) entry which is preliminary data.</text>
</comment>
<keyword evidence="2" id="KW-0472">Membrane</keyword>